<proteinExistence type="predicted"/>
<evidence type="ECO:0000256" key="4">
    <source>
        <dbReference type="ARBA" id="ARBA00023136"/>
    </source>
</evidence>
<feature type="domain" description="Translocation and assembly module TamB C-terminal" evidence="5">
    <location>
        <begin position="1006"/>
        <end position="1434"/>
    </location>
</feature>
<sequence length="1471" mass="163960">MLVLIALFVILVIAFSFPSVQTATAHYLTDYLNDTYDVDIAIEKVAITYDGDVNLGSSRALDHHQDTIISFQSLSSSILSFSELVSNAPVLGNVKIDKLYLNMKRYEGEESDNLNMFLKKFASDQASTQPFTLSTGEIQLTDARIRITDEEANHPEIFFADNLNLNADNFRIDGDELFADITKGNFIMYNGAVSEKNGGEGFTIKDLVADFYYSPTQIKAQDLYIETLGSYLKGDLQFDYEPGDFSDFVDKVRWDFKIQEASLATNELDIFYDEFVSNESIDVEGNILGTLNDFTVTDLKMTALNDLSIDGTMSMRNLVRDVDQFYIEGDFNQLQVSNTDLKKLLPNILGTQLPAELNQLGTVNANGYASVDQNTVVSKLSGSTRLGNFGTDLRLTEIRSERIGYNGNIKTNGFNLGSITKTKDLGKISLDLNVDGRGFDPDNARLSLNGNIGRLSFKGYNYRNIKVNGDLRKPVFNGTVKINDPNLQLEFDGLVDITEEINSYDFKASIAYADLRATNIFTRDSMAILKGDVVIDMNGTDINDVAGTINFTDASYQNDNDTYFFEDFIIESTFIEQERLITINSTDIIEGEVRGQFKIEEIPELFKNAIGNVYINYKSDKITQDQYLDYEFKIYDKIVDLFFPDIALGENTIIKGQVASNEAQFRLTFRTPRIKAFDVDLKQVNVQVNNQNPLFNTYIKIDDIDNGFYNVKDFQLINVTRQDTLLFRTEFTSEEQSDDKYNLSFYHTINDENKSVVGIRRSDLRYQGKKWVINPSAEDVKLVFDNNFQTFKLDTLRAQHLNERITVAGMIDGKDSKDVNLKFDGVRIASLTKPIDSLKMRGRIDGELKLEQIDGNYAPSSNFTISNFEVNNTPLGDFDMLVKGNEDLSVYNVNAQLKDDVQRTFTVDGSINTGGDYSTLDLSADFNEFNLVALSPLGGIVIDNIRGLATGKARAQGRLTEPEISGQIVLNNAGLQVPYLNTDFDFEDKATVDITSTSFDFGEIQLTDTKYNTSGLLKGQINHKNFGFWELDLALESDRLLVLDTELTEESLYYGTAFIDGSATITGPTDELFIDVVATTGEGTIFKIPIDDGESLGDTSAIYFLSPEEKEARLSGEETEIKEVSGLELRFDLEVTPTATVEITVDPTNGSYLRGSGYGNLLLEINTNGKFVMNGDFIATEGIYNFKYAGLVNKEFVIEPGGTVDWNGDPTNANIDVSASYLTRANPSVLLDNPNLNAQIPVKVVTSLEGDLSFFDPEFEIVFPNVSSVVKSELQYRLEDKAERQRQALSLIATGSFYNPNSIAQNAATGNLIESLSGIVNDIVSSGDSRLDFGVTYEATERNPNSDIQRSDRFGITLTTQISDRVFINGKLGVPVGSTTATERAVIGNVEIEFLLNQTGTLTLKIFNRENALQQIGQQEGYDQGLGLEYSIDFDSLNELYEKVFSKTISKKPALRKSQSLEEFNTGINPE</sequence>
<evidence type="ECO:0000256" key="3">
    <source>
        <dbReference type="ARBA" id="ARBA00022989"/>
    </source>
</evidence>
<evidence type="ECO:0000313" key="6">
    <source>
        <dbReference type="EMBL" id="PRP66144.1"/>
    </source>
</evidence>
<dbReference type="GO" id="GO:0005886">
    <property type="term" value="C:plasma membrane"/>
    <property type="evidence" value="ECO:0007669"/>
    <property type="project" value="InterPro"/>
</dbReference>
<protein>
    <recommendedName>
        <fullName evidence="5">Translocation and assembly module TamB C-terminal domain-containing protein</fullName>
    </recommendedName>
</protein>
<evidence type="ECO:0000256" key="1">
    <source>
        <dbReference type="ARBA" id="ARBA00004167"/>
    </source>
</evidence>
<reference evidence="6 7" key="1">
    <citation type="submission" date="2016-11" db="EMBL/GenBank/DDBJ databases">
        <title>Trade-off between light-utilization and light-protection in marine flavobacteria.</title>
        <authorList>
            <person name="Kumagai Y."/>
        </authorList>
    </citation>
    <scope>NUCLEOTIDE SEQUENCE [LARGE SCALE GENOMIC DNA]</scope>
    <source>
        <strain evidence="6 7">JCM 17109</strain>
    </source>
</reference>
<dbReference type="GO" id="GO:0009306">
    <property type="term" value="P:protein secretion"/>
    <property type="evidence" value="ECO:0007669"/>
    <property type="project" value="InterPro"/>
</dbReference>
<keyword evidence="2" id="KW-0812">Transmembrane</keyword>
<gene>
    <name evidence="6" type="ORF">BST86_03095</name>
</gene>
<evidence type="ECO:0000256" key="2">
    <source>
        <dbReference type="ARBA" id="ARBA00022692"/>
    </source>
</evidence>
<dbReference type="Proteomes" id="UP000239532">
    <property type="component" value="Unassembled WGS sequence"/>
</dbReference>
<evidence type="ECO:0000259" key="5">
    <source>
        <dbReference type="Pfam" id="PF04357"/>
    </source>
</evidence>
<dbReference type="OrthoDB" id="680700at2"/>
<keyword evidence="7" id="KW-1185">Reference proteome</keyword>
<organism evidence="6 7">
    <name type="scientific">Nonlabens agnitus</name>
    <dbReference type="NCBI Taxonomy" id="870484"/>
    <lineage>
        <taxon>Bacteria</taxon>
        <taxon>Pseudomonadati</taxon>
        <taxon>Bacteroidota</taxon>
        <taxon>Flavobacteriia</taxon>
        <taxon>Flavobacteriales</taxon>
        <taxon>Flavobacteriaceae</taxon>
        <taxon>Nonlabens</taxon>
    </lineage>
</organism>
<keyword evidence="3" id="KW-1133">Transmembrane helix</keyword>
<dbReference type="Pfam" id="PF04357">
    <property type="entry name" value="TamB"/>
    <property type="match status" value="1"/>
</dbReference>
<keyword evidence="4" id="KW-0472">Membrane</keyword>
<dbReference type="EMBL" id="MQUC01000003">
    <property type="protein sequence ID" value="PRP66144.1"/>
    <property type="molecule type" value="Genomic_DNA"/>
</dbReference>
<evidence type="ECO:0000313" key="7">
    <source>
        <dbReference type="Proteomes" id="UP000239532"/>
    </source>
</evidence>
<dbReference type="InterPro" id="IPR007452">
    <property type="entry name" value="TamB_C"/>
</dbReference>
<comment type="subcellular location">
    <subcellularLocation>
        <location evidence="1">Membrane</location>
        <topology evidence="1">Single-pass membrane protein</topology>
    </subcellularLocation>
</comment>
<comment type="caution">
    <text evidence="6">The sequence shown here is derived from an EMBL/GenBank/DDBJ whole genome shotgun (WGS) entry which is preliminary data.</text>
</comment>
<accession>A0A2S9WRN2</accession>
<name>A0A2S9WRN2_9FLAO</name>